<accession>A0ABS3MA05</accession>
<dbReference type="EMBL" id="JAGEPA010000001">
    <property type="protein sequence ID" value="MBO1428328.1"/>
    <property type="molecule type" value="Genomic_DNA"/>
</dbReference>
<dbReference type="Proteomes" id="UP000692816">
    <property type="component" value="Unassembled WGS sequence"/>
</dbReference>
<evidence type="ECO:0000256" key="1">
    <source>
        <dbReference type="SAM" id="SignalP"/>
    </source>
</evidence>
<reference evidence="2" key="1">
    <citation type="journal article" date="2021" name="Int. J. Syst. Evol. Microbiol.">
        <title>Bradyrhizobium septentrionale sp. nov. (sv. septentrionale) and Bradyrhizobium quebecense sp. nov. (sv. septentrionale) associated with legumes native to Canada possess rearranged symbiosis genes and numerous insertion sequences.</title>
        <authorList>
            <person name="Bromfield E.S.P."/>
            <person name="Cloutier S."/>
        </authorList>
    </citation>
    <scope>NUCLEOTIDE SEQUENCE</scope>
    <source>
        <strain evidence="2">12S5</strain>
    </source>
</reference>
<comment type="caution">
    <text evidence="2">The sequence shown here is derived from an EMBL/GenBank/DDBJ whole genome shotgun (WGS) entry which is preliminary data.</text>
</comment>
<name>A0ABS3MA05_9BRAD</name>
<feature type="signal peptide" evidence="1">
    <location>
        <begin position="1"/>
        <end position="26"/>
    </location>
</feature>
<gene>
    <name evidence="2" type="ORF">J4P68_02630</name>
</gene>
<protein>
    <submittedName>
        <fullName evidence="2">Uncharacterized protein</fullName>
    </submittedName>
</protein>
<dbReference type="RefSeq" id="WP_207830178.1">
    <property type="nucleotide sequence ID" value="NZ_CP088282.1"/>
</dbReference>
<keyword evidence="3" id="KW-1185">Reference proteome</keyword>
<proteinExistence type="predicted"/>
<feature type="chain" id="PRO_5045875855" evidence="1">
    <location>
        <begin position="27"/>
        <end position="97"/>
    </location>
</feature>
<evidence type="ECO:0000313" key="3">
    <source>
        <dbReference type="Proteomes" id="UP000692816"/>
    </source>
</evidence>
<sequence length="97" mass="10683">MTKTKLFAALAVTVSLAIPALTPAAAADLSATPRHHRHHHHHHHAYWGLPYHISYLHNYGPGPAAGSFAYYDGPSTNKCYQGSAAYIGQDHRRHPCF</sequence>
<evidence type="ECO:0000313" key="2">
    <source>
        <dbReference type="EMBL" id="MBO1428328.1"/>
    </source>
</evidence>
<organism evidence="2 3">
    <name type="scientific">Bradyrhizobium quebecense</name>
    <dbReference type="NCBI Taxonomy" id="2748629"/>
    <lineage>
        <taxon>Bacteria</taxon>
        <taxon>Pseudomonadati</taxon>
        <taxon>Pseudomonadota</taxon>
        <taxon>Alphaproteobacteria</taxon>
        <taxon>Hyphomicrobiales</taxon>
        <taxon>Nitrobacteraceae</taxon>
        <taxon>Bradyrhizobium</taxon>
    </lineage>
</organism>
<keyword evidence="1" id="KW-0732">Signal</keyword>